<dbReference type="AlphaFoldDB" id="A0A9P6CTT4"/>
<proteinExistence type="predicted"/>
<keyword evidence="2" id="KW-1185">Reference proteome</keyword>
<dbReference type="EMBL" id="MU155602">
    <property type="protein sequence ID" value="KAF9471923.1"/>
    <property type="molecule type" value="Genomic_DNA"/>
</dbReference>
<dbReference type="Proteomes" id="UP000807469">
    <property type="component" value="Unassembled WGS sequence"/>
</dbReference>
<organism evidence="1 2">
    <name type="scientific">Pholiota conissans</name>
    <dbReference type="NCBI Taxonomy" id="109636"/>
    <lineage>
        <taxon>Eukaryota</taxon>
        <taxon>Fungi</taxon>
        <taxon>Dikarya</taxon>
        <taxon>Basidiomycota</taxon>
        <taxon>Agaricomycotina</taxon>
        <taxon>Agaricomycetes</taxon>
        <taxon>Agaricomycetidae</taxon>
        <taxon>Agaricales</taxon>
        <taxon>Agaricineae</taxon>
        <taxon>Strophariaceae</taxon>
        <taxon>Pholiota</taxon>
    </lineage>
</organism>
<sequence length="157" mass="17330">MTRGVVTRRPGCARETSASTHGAYQFDDERIAITTWTVGVLHLLIYRTSVASVVVFVIGTAYSTQWEIQYAPALNAFLAEFRSRRLSRRAHRVLGTYSGVLTHLPIPFPSMHVVVATILVTDTPTPSSQQSARVLYIGVGIVVDTDESFPRRFGCST</sequence>
<comment type="caution">
    <text evidence="1">The sequence shown here is derived from an EMBL/GenBank/DDBJ whole genome shotgun (WGS) entry which is preliminary data.</text>
</comment>
<protein>
    <submittedName>
        <fullName evidence="1">Uncharacterized protein</fullName>
    </submittedName>
</protein>
<gene>
    <name evidence="1" type="ORF">BDN70DRAFT_938566</name>
</gene>
<name>A0A9P6CTT4_9AGAR</name>
<evidence type="ECO:0000313" key="2">
    <source>
        <dbReference type="Proteomes" id="UP000807469"/>
    </source>
</evidence>
<reference evidence="1" key="1">
    <citation type="submission" date="2020-11" db="EMBL/GenBank/DDBJ databases">
        <authorList>
            <consortium name="DOE Joint Genome Institute"/>
            <person name="Ahrendt S."/>
            <person name="Riley R."/>
            <person name="Andreopoulos W."/>
            <person name="Labutti K."/>
            <person name="Pangilinan J."/>
            <person name="Ruiz-Duenas F.J."/>
            <person name="Barrasa J.M."/>
            <person name="Sanchez-Garcia M."/>
            <person name="Camarero S."/>
            <person name="Miyauchi S."/>
            <person name="Serrano A."/>
            <person name="Linde D."/>
            <person name="Babiker R."/>
            <person name="Drula E."/>
            <person name="Ayuso-Fernandez I."/>
            <person name="Pacheco R."/>
            <person name="Padilla G."/>
            <person name="Ferreira P."/>
            <person name="Barriuso J."/>
            <person name="Kellner H."/>
            <person name="Castanera R."/>
            <person name="Alfaro M."/>
            <person name="Ramirez L."/>
            <person name="Pisabarro A.G."/>
            <person name="Kuo A."/>
            <person name="Tritt A."/>
            <person name="Lipzen A."/>
            <person name="He G."/>
            <person name="Yan M."/>
            <person name="Ng V."/>
            <person name="Cullen D."/>
            <person name="Martin F."/>
            <person name="Rosso M.-N."/>
            <person name="Henrissat B."/>
            <person name="Hibbett D."/>
            <person name="Martinez A.T."/>
            <person name="Grigoriev I.V."/>
        </authorList>
    </citation>
    <scope>NUCLEOTIDE SEQUENCE</scope>
    <source>
        <strain evidence="1">CIRM-BRFM 674</strain>
    </source>
</reference>
<accession>A0A9P6CTT4</accession>
<evidence type="ECO:0000313" key="1">
    <source>
        <dbReference type="EMBL" id="KAF9471923.1"/>
    </source>
</evidence>